<evidence type="ECO:0000256" key="3">
    <source>
        <dbReference type="ARBA" id="ARBA00022692"/>
    </source>
</evidence>
<evidence type="ECO:0000256" key="5">
    <source>
        <dbReference type="ARBA" id="ARBA00023136"/>
    </source>
</evidence>
<proteinExistence type="predicted"/>
<sequence>MSKKVDLFIGFLVTVLWGGNFAVIELGLRDLDPFILTFLRFTFCALPLVFFIKRPAGISLFSMALYGIIFGVGLWWVVNFAMFNGLSAGLSSVFLQFSAFFTIFLSCFFLGEKINKVHLLGIITAVAGLLMIINFSGQESTVKGIFFVIIAALSWAVCNIIVKITKPANMISFVVWSSLFSAPAVLVMTVCVKGWGGILSIPDDITIGSAFSVLFQAYVTTIIGYMIWNNLMKKYPATEVAPLSLFVPISGVITSYIFLNERLSVQQLISVMIVIVGIFIFLNSVRIINFINSKKKISPHNITID</sequence>
<dbReference type="InterPro" id="IPR000620">
    <property type="entry name" value="EamA_dom"/>
</dbReference>
<evidence type="ECO:0000256" key="2">
    <source>
        <dbReference type="ARBA" id="ARBA00022475"/>
    </source>
</evidence>
<feature type="domain" description="EamA" evidence="7">
    <location>
        <begin position="143"/>
        <end position="281"/>
    </location>
</feature>
<evidence type="ECO:0000256" key="6">
    <source>
        <dbReference type="SAM" id="Phobius"/>
    </source>
</evidence>
<evidence type="ECO:0000259" key="7">
    <source>
        <dbReference type="Pfam" id="PF00892"/>
    </source>
</evidence>
<feature type="transmembrane region" description="Helical" evidence="6">
    <location>
        <begin position="7"/>
        <end position="28"/>
    </location>
</feature>
<evidence type="ECO:0000256" key="1">
    <source>
        <dbReference type="ARBA" id="ARBA00004651"/>
    </source>
</evidence>
<comment type="subcellular location">
    <subcellularLocation>
        <location evidence="1">Cell membrane</location>
        <topology evidence="1">Multi-pass membrane protein</topology>
    </subcellularLocation>
</comment>
<organism evidence="8 9">
    <name type="scientific">Brenneria tiliae</name>
    <dbReference type="NCBI Taxonomy" id="2914984"/>
    <lineage>
        <taxon>Bacteria</taxon>
        <taxon>Pseudomonadati</taxon>
        <taxon>Pseudomonadota</taxon>
        <taxon>Gammaproteobacteria</taxon>
        <taxon>Enterobacterales</taxon>
        <taxon>Pectobacteriaceae</taxon>
        <taxon>Brenneria</taxon>
    </lineage>
</organism>
<dbReference type="PANTHER" id="PTHR32322:SF9">
    <property type="entry name" value="AMINO-ACID METABOLITE EFFLUX PUMP-RELATED"/>
    <property type="match status" value="1"/>
</dbReference>
<dbReference type="InterPro" id="IPR037185">
    <property type="entry name" value="EmrE-like"/>
</dbReference>
<accession>A0ABT0MUN0</accession>
<dbReference type="Pfam" id="PF00892">
    <property type="entry name" value="EamA"/>
    <property type="match status" value="2"/>
</dbReference>
<dbReference type="SUPFAM" id="SSF103481">
    <property type="entry name" value="Multidrug resistance efflux transporter EmrE"/>
    <property type="match status" value="2"/>
</dbReference>
<gene>
    <name evidence="8" type="ORF">MFP26_09880</name>
</gene>
<evidence type="ECO:0000313" key="8">
    <source>
        <dbReference type="EMBL" id="MCL2892993.1"/>
    </source>
</evidence>
<feature type="domain" description="EamA" evidence="7">
    <location>
        <begin position="8"/>
        <end position="133"/>
    </location>
</feature>
<feature type="transmembrane region" description="Helical" evidence="6">
    <location>
        <begin position="117"/>
        <end position="136"/>
    </location>
</feature>
<keyword evidence="4 6" id="KW-1133">Transmembrane helix</keyword>
<feature type="transmembrane region" description="Helical" evidence="6">
    <location>
        <begin position="174"/>
        <end position="195"/>
    </location>
</feature>
<name>A0ABT0MUN0_9GAMM</name>
<feature type="transmembrane region" description="Helical" evidence="6">
    <location>
        <begin position="64"/>
        <end position="83"/>
    </location>
</feature>
<feature type="transmembrane region" description="Helical" evidence="6">
    <location>
        <begin position="34"/>
        <end position="52"/>
    </location>
</feature>
<dbReference type="RefSeq" id="WP_249244551.1">
    <property type="nucleotide sequence ID" value="NZ_JAKPBZ010000110.1"/>
</dbReference>
<feature type="transmembrane region" description="Helical" evidence="6">
    <location>
        <begin position="265"/>
        <end position="288"/>
    </location>
</feature>
<protein>
    <submittedName>
        <fullName evidence="8">EamA family transporter</fullName>
    </submittedName>
</protein>
<keyword evidence="9" id="KW-1185">Reference proteome</keyword>
<feature type="transmembrane region" description="Helical" evidence="6">
    <location>
        <begin position="207"/>
        <end position="228"/>
    </location>
</feature>
<keyword evidence="5 6" id="KW-0472">Membrane</keyword>
<dbReference type="Proteomes" id="UP001203069">
    <property type="component" value="Unassembled WGS sequence"/>
</dbReference>
<feature type="transmembrane region" description="Helical" evidence="6">
    <location>
        <begin position="142"/>
        <end position="162"/>
    </location>
</feature>
<reference evidence="8 9" key="1">
    <citation type="submission" date="2022-02" db="EMBL/GenBank/DDBJ databases">
        <title>Description of Brenneria tiliae sp. nov. isolated from symptomatic Tilia x moltkei and Tilia x europaea trees in the UK.</title>
        <authorList>
            <person name="Kile H."/>
        </authorList>
    </citation>
    <scope>NUCLEOTIDE SEQUENCE [LARGE SCALE GENOMIC DNA]</scope>
    <source>
        <strain evidence="8 9">MC1SB4.1</strain>
    </source>
</reference>
<dbReference type="InterPro" id="IPR050638">
    <property type="entry name" value="AA-Vitamin_Transporters"/>
</dbReference>
<evidence type="ECO:0000313" key="9">
    <source>
        <dbReference type="Proteomes" id="UP001203069"/>
    </source>
</evidence>
<comment type="caution">
    <text evidence="8">The sequence shown here is derived from an EMBL/GenBank/DDBJ whole genome shotgun (WGS) entry which is preliminary data.</text>
</comment>
<feature type="transmembrane region" description="Helical" evidence="6">
    <location>
        <begin position="89"/>
        <end position="110"/>
    </location>
</feature>
<feature type="transmembrane region" description="Helical" evidence="6">
    <location>
        <begin position="240"/>
        <end position="259"/>
    </location>
</feature>
<evidence type="ECO:0000256" key="4">
    <source>
        <dbReference type="ARBA" id="ARBA00022989"/>
    </source>
</evidence>
<keyword evidence="3 6" id="KW-0812">Transmembrane</keyword>
<keyword evidence="2" id="KW-1003">Cell membrane</keyword>
<dbReference type="PANTHER" id="PTHR32322">
    <property type="entry name" value="INNER MEMBRANE TRANSPORTER"/>
    <property type="match status" value="1"/>
</dbReference>
<dbReference type="EMBL" id="JAKPBZ010000110">
    <property type="protein sequence ID" value="MCL2892993.1"/>
    <property type="molecule type" value="Genomic_DNA"/>
</dbReference>